<evidence type="ECO:0000313" key="2">
    <source>
        <dbReference type="Proteomes" id="UP000700596"/>
    </source>
</evidence>
<evidence type="ECO:0000313" key="1">
    <source>
        <dbReference type="EMBL" id="KAH7135022.1"/>
    </source>
</evidence>
<proteinExistence type="predicted"/>
<sequence>MSTARMTDDEYLNIHNIAMSIEDIDIREKYYSKSFGSSDHFSKFLTWRAGYRAAQRAPIEASIPKHGQVYNQRIANTNFLDSGSYVHLKALLDQPYFPYIPIGHYKGFKYRLVPNTDILAPTVPINWDTEKEVLPDMFLGITKAIEPLGDNRKRSRKLNLSDESDVSTGDNDGTGFCFFQLGSLQYADKGSLDENKSAREIEWKDTGYVVVVEITLNGNAGNVHIIWNLNPYDECADRIEVKYTPDSCWGFLPGDYKIQHRVGIRIAEKFDDLSAEKSLASFLEDPTNLEKHVIPPKSKLSCVVFFVDADTSKKYIRRQYRDTEVSG</sequence>
<protein>
    <submittedName>
        <fullName evidence="1">Uncharacterized protein</fullName>
    </submittedName>
</protein>
<reference evidence="1" key="1">
    <citation type="journal article" date="2021" name="Nat. Commun.">
        <title>Genetic determinants of endophytism in the Arabidopsis root mycobiome.</title>
        <authorList>
            <person name="Mesny F."/>
            <person name="Miyauchi S."/>
            <person name="Thiergart T."/>
            <person name="Pickel B."/>
            <person name="Atanasova L."/>
            <person name="Karlsson M."/>
            <person name="Huettel B."/>
            <person name="Barry K.W."/>
            <person name="Haridas S."/>
            <person name="Chen C."/>
            <person name="Bauer D."/>
            <person name="Andreopoulos W."/>
            <person name="Pangilinan J."/>
            <person name="LaButti K."/>
            <person name="Riley R."/>
            <person name="Lipzen A."/>
            <person name="Clum A."/>
            <person name="Drula E."/>
            <person name="Henrissat B."/>
            <person name="Kohler A."/>
            <person name="Grigoriev I.V."/>
            <person name="Martin F.M."/>
            <person name="Hacquard S."/>
        </authorList>
    </citation>
    <scope>NUCLEOTIDE SEQUENCE</scope>
    <source>
        <strain evidence="1">MPI-CAGE-CH-0243</strain>
    </source>
</reference>
<organism evidence="1 2">
    <name type="scientific">Dendryphion nanum</name>
    <dbReference type="NCBI Taxonomy" id="256645"/>
    <lineage>
        <taxon>Eukaryota</taxon>
        <taxon>Fungi</taxon>
        <taxon>Dikarya</taxon>
        <taxon>Ascomycota</taxon>
        <taxon>Pezizomycotina</taxon>
        <taxon>Dothideomycetes</taxon>
        <taxon>Pleosporomycetidae</taxon>
        <taxon>Pleosporales</taxon>
        <taxon>Torulaceae</taxon>
        <taxon>Dendryphion</taxon>
    </lineage>
</organism>
<dbReference type="OrthoDB" id="5430299at2759"/>
<comment type="caution">
    <text evidence="1">The sequence shown here is derived from an EMBL/GenBank/DDBJ whole genome shotgun (WGS) entry which is preliminary data.</text>
</comment>
<gene>
    <name evidence="1" type="ORF">B0J11DRAFT_149707</name>
</gene>
<dbReference type="Proteomes" id="UP000700596">
    <property type="component" value="Unassembled WGS sequence"/>
</dbReference>
<dbReference type="EMBL" id="JAGMWT010000002">
    <property type="protein sequence ID" value="KAH7135022.1"/>
    <property type="molecule type" value="Genomic_DNA"/>
</dbReference>
<name>A0A9P9ECR4_9PLEO</name>
<dbReference type="AlphaFoldDB" id="A0A9P9ECR4"/>
<accession>A0A9P9ECR4</accession>
<keyword evidence="2" id="KW-1185">Reference proteome</keyword>